<reference evidence="4 5" key="1">
    <citation type="submission" date="2024-09" db="EMBL/GenBank/DDBJ databases">
        <authorList>
            <person name="Lee S.D."/>
        </authorList>
    </citation>
    <scope>NUCLEOTIDE SEQUENCE [LARGE SCALE GENOMIC DNA]</scope>
    <source>
        <strain evidence="4 5">N8-3</strain>
    </source>
</reference>
<protein>
    <submittedName>
        <fullName evidence="4">Phage tail sheath family protein</fullName>
    </submittedName>
</protein>
<dbReference type="Gene3D" id="3.40.50.11780">
    <property type="match status" value="2"/>
</dbReference>
<name>A0ABV6VXI6_9ACTN</name>
<dbReference type="PANTHER" id="PTHR35861">
    <property type="match status" value="1"/>
</dbReference>
<feature type="domain" description="Tail sheath protein C-terminal" evidence="3">
    <location>
        <begin position="414"/>
        <end position="519"/>
    </location>
</feature>
<organism evidence="4 5">
    <name type="scientific">Streptacidiphilus cavernicola</name>
    <dbReference type="NCBI Taxonomy" id="3342716"/>
    <lineage>
        <taxon>Bacteria</taxon>
        <taxon>Bacillati</taxon>
        <taxon>Actinomycetota</taxon>
        <taxon>Actinomycetes</taxon>
        <taxon>Kitasatosporales</taxon>
        <taxon>Streptomycetaceae</taxon>
        <taxon>Streptacidiphilus</taxon>
    </lineage>
</organism>
<dbReference type="Proteomes" id="UP001592531">
    <property type="component" value="Unassembled WGS sequence"/>
</dbReference>
<evidence type="ECO:0000313" key="5">
    <source>
        <dbReference type="Proteomes" id="UP001592531"/>
    </source>
</evidence>
<dbReference type="Pfam" id="PF17482">
    <property type="entry name" value="Phage_sheath_1C"/>
    <property type="match status" value="1"/>
</dbReference>
<evidence type="ECO:0000259" key="2">
    <source>
        <dbReference type="Pfam" id="PF04984"/>
    </source>
</evidence>
<dbReference type="RefSeq" id="WP_380537005.1">
    <property type="nucleotide sequence ID" value="NZ_JBHFAB010000011.1"/>
</dbReference>
<dbReference type="InterPro" id="IPR020287">
    <property type="entry name" value="Tail_sheath_C"/>
</dbReference>
<comment type="caution">
    <text evidence="4">The sequence shown here is derived from an EMBL/GenBank/DDBJ whole genome shotgun (WGS) entry which is preliminary data.</text>
</comment>
<accession>A0ABV6VXI6</accession>
<proteinExistence type="inferred from homology"/>
<evidence type="ECO:0000256" key="1">
    <source>
        <dbReference type="ARBA" id="ARBA00008005"/>
    </source>
</evidence>
<dbReference type="InterPro" id="IPR035089">
    <property type="entry name" value="Phage_sheath_subtilisin"/>
</dbReference>
<comment type="similarity">
    <text evidence="1">Belongs to the myoviridae tail sheath protein family.</text>
</comment>
<gene>
    <name evidence="4" type="ORF">ACEZDE_16415</name>
</gene>
<evidence type="ECO:0000313" key="4">
    <source>
        <dbReference type="EMBL" id="MFC1418207.1"/>
    </source>
</evidence>
<dbReference type="PANTHER" id="PTHR35861:SF1">
    <property type="entry name" value="PHAGE TAIL SHEATH PROTEIN"/>
    <property type="match status" value="1"/>
</dbReference>
<dbReference type="InterPro" id="IPR052042">
    <property type="entry name" value="Tail_sheath_structural"/>
</dbReference>
<dbReference type="EMBL" id="JBHFAB010000011">
    <property type="protein sequence ID" value="MFC1418207.1"/>
    <property type="molecule type" value="Genomic_DNA"/>
</dbReference>
<sequence length="531" mass="56154">MPSYLSPGVYVEEVASGARPIEGVGTSVAAFVGLAPTGPLNEPTLVTNWSQYVASFGDFTDGYFLAHSVYGFFNNGGSAAYVVRVGGVTGGVSGGSGQDPAAVTAGRGAGTPALPVGEAKQIGTFKVSAIAPGSGGGISVEVADAEGEGPADRFRLVVKDGEKTAETFDVTAKKGGRTYVVTQVREHSKLIVVAEAAPAGQLARPENQSVALAAPAAPSTAPVSVGADEAGIREYVGDSADRTGFGGLEAVDEVSMVAVPDLMAAYQRGAIDLEAVKAVQLALIAHCELMGDRLAVIDPPPGLNARQIIVWRQETAGYDSKYAALYYPWIKVFDPSSGQTRLVPPSGHMAGVWARNDFERGVHKAPANEVVRGAVDLEIQVTRGEHDLLNPLGINCIRAFPGRGIRIWGARTLSSDPAWRYLNVRRYFNYLEESILTGTQWVVFEPNDQALWARIRRNISAFLVTEWRSGALFGATADDAYYVKCDAETNPAESVDLGRVICEIGVSPVKPAEFVVFRLAQFSSGGGELDE</sequence>
<dbReference type="Pfam" id="PF04984">
    <property type="entry name" value="Phage_sheath_1"/>
    <property type="match status" value="1"/>
</dbReference>
<evidence type="ECO:0000259" key="3">
    <source>
        <dbReference type="Pfam" id="PF17482"/>
    </source>
</evidence>
<feature type="domain" description="Tail sheath protein subtilisin-like" evidence="2">
    <location>
        <begin position="261"/>
        <end position="413"/>
    </location>
</feature>
<keyword evidence="5" id="KW-1185">Reference proteome</keyword>